<accession>A0ABT5VHM6</accession>
<evidence type="ECO:0000256" key="2">
    <source>
        <dbReference type="SAM" id="Coils"/>
    </source>
</evidence>
<keyword evidence="2" id="KW-0175">Coiled coil</keyword>
<comment type="similarity">
    <text evidence="1">Belongs to the UPF0342 family.</text>
</comment>
<organism evidence="3 4">
    <name type="scientific">Alkalihalobacterium chitinilyticum</name>
    <dbReference type="NCBI Taxonomy" id="2980103"/>
    <lineage>
        <taxon>Bacteria</taxon>
        <taxon>Bacillati</taxon>
        <taxon>Bacillota</taxon>
        <taxon>Bacilli</taxon>
        <taxon>Bacillales</taxon>
        <taxon>Bacillaceae</taxon>
        <taxon>Alkalihalobacterium</taxon>
    </lineage>
</organism>
<dbReference type="InterPro" id="IPR010368">
    <property type="entry name" value="Com_YlbF"/>
</dbReference>
<protein>
    <recommendedName>
        <fullName evidence="1">UPF0342 protein N7Z68_16440</fullName>
    </recommendedName>
</protein>
<dbReference type="EMBL" id="JAOTPO010000012">
    <property type="protein sequence ID" value="MDE5414951.1"/>
    <property type="molecule type" value="Genomic_DNA"/>
</dbReference>
<proteinExistence type="inferred from homology"/>
<sequence length="117" mass="13824">MSNIYDIANELGRSIKESDEFKLLKQLHEEIEKDPAANQMLENFRRMQMELQQKQMQGMQITEEEAQKAQQLFELVQQQPIISKMMEAEQRLSVIITDINRIITEPLEELYGNPEQQ</sequence>
<feature type="coiled-coil region" evidence="2">
    <location>
        <begin position="37"/>
        <end position="79"/>
    </location>
</feature>
<dbReference type="RefSeq" id="WP_275119559.1">
    <property type="nucleotide sequence ID" value="NZ_JAOTPO010000012.1"/>
</dbReference>
<keyword evidence="4" id="KW-1185">Reference proteome</keyword>
<name>A0ABT5VHM6_9BACI</name>
<dbReference type="SUPFAM" id="SSF158622">
    <property type="entry name" value="YheA/YmcA-like"/>
    <property type="match status" value="1"/>
</dbReference>
<dbReference type="Gene3D" id="1.20.1500.10">
    <property type="entry name" value="YheA/YmcA-like"/>
    <property type="match status" value="1"/>
</dbReference>
<gene>
    <name evidence="3" type="ORF">N7Z68_16440</name>
</gene>
<evidence type="ECO:0000313" key="4">
    <source>
        <dbReference type="Proteomes" id="UP001148125"/>
    </source>
</evidence>
<dbReference type="InterPro" id="IPR023378">
    <property type="entry name" value="YheA/YmcA-like_dom_sf"/>
</dbReference>
<dbReference type="Proteomes" id="UP001148125">
    <property type="component" value="Unassembled WGS sequence"/>
</dbReference>
<dbReference type="Pfam" id="PF06133">
    <property type="entry name" value="Com_YlbF"/>
    <property type="match status" value="1"/>
</dbReference>
<evidence type="ECO:0000313" key="3">
    <source>
        <dbReference type="EMBL" id="MDE5414951.1"/>
    </source>
</evidence>
<reference evidence="3" key="1">
    <citation type="submission" date="2024-05" db="EMBL/GenBank/DDBJ databases">
        <title>Alkalihalobacillus sp. strain MEB203 novel alkaliphilic bacterium from Lonar Lake, India.</title>
        <authorList>
            <person name="Joshi A."/>
            <person name="Thite S."/>
            <person name="Mengade P."/>
        </authorList>
    </citation>
    <scope>NUCLEOTIDE SEQUENCE</scope>
    <source>
        <strain evidence="3">MEB 203</strain>
    </source>
</reference>
<evidence type="ECO:0000256" key="1">
    <source>
        <dbReference type="HAMAP-Rule" id="MF_01526"/>
    </source>
</evidence>
<comment type="caution">
    <text evidence="3">The sequence shown here is derived from an EMBL/GenBank/DDBJ whole genome shotgun (WGS) entry which is preliminary data.</text>
</comment>
<dbReference type="HAMAP" id="MF_01526">
    <property type="entry name" value="UPF0342"/>
    <property type="match status" value="1"/>
</dbReference>